<dbReference type="Gene3D" id="3.40.50.620">
    <property type="entry name" value="HUPs"/>
    <property type="match status" value="1"/>
</dbReference>
<gene>
    <name evidence="3" type="ORF">QO012_002272</name>
</gene>
<accession>A0ABU0HZJ1</accession>
<evidence type="ECO:0000313" key="4">
    <source>
        <dbReference type="Proteomes" id="UP001231124"/>
    </source>
</evidence>
<dbReference type="PANTHER" id="PTHR30336">
    <property type="entry name" value="INNER MEMBRANE PROTEIN, PROBABLE PERMEASE"/>
    <property type="match status" value="1"/>
</dbReference>
<dbReference type="InterPro" id="IPR014729">
    <property type="entry name" value="Rossmann-like_a/b/a_fold"/>
</dbReference>
<dbReference type="SUPFAM" id="SSF51735">
    <property type="entry name" value="NAD(P)-binding Rossmann-fold domains"/>
    <property type="match status" value="1"/>
</dbReference>
<organism evidence="3 4">
    <name type="scientific">Methylobacterium aerolatum</name>
    <dbReference type="NCBI Taxonomy" id="418708"/>
    <lineage>
        <taxon>Bacteria</taxon>
        <taxon>Pseudomonadati</taxon>
        <taxon>Pseudomonadota</taxon>
        <taxon>Alphaproteobacteria</taxon>
        <taxon>Hyphomicrobiales</taxon>
        <taxon>Methylobacteriaceae</taxon>
        <taxon>Methylobacterium</taxon>
    </lineage>
</organism>
<evidence type="ECO:0000313" key="3">
    <source>
        <dbReference type="EMBL" id="MDQ0447772.1"/>
    </source>
</evidence>
<dbReference type="EMBL" id="JAUSVP010000005">
    <property type="protein sequence ID" value="MDQ0447772.1"/>
    <property type="molecule type" value="Genomic_DNA"/>
</dbReference>
<dbReference type="PANTHER" id="PTHR30336:SF4">
    <property type="entry name" value="ENVELOPE BIOGENESIS FACTOR ELYC"/>
    <property type="match status" value="1"/>
</dbReference>
<dbReference type="InterPro" id="IPR036291">
    <property type="entry name" value="NAD(P)-bd_dom_sf"/>
</dbReference>
<keyword evidence="1" id="KW-0472">Membrane</keyword>
<dbReference type="InterPro" id="IPR003848">
    <property type="entry name" value="DUF218"/>
</dbReference>
<dbReference type="Proteomes" id="UP001231124">
    <property type="component" value="Unassembled WGS sequence"/>
</dbReference>
<evidence type="ECO:0000256" key="1">
    <source>
        <dbReference type="SAM" id="Phobius"/>
    </source>
</evidence>
<feature type="domain" description="DUF218" evidence="2">
    <location>
        <begin position="75"/>
        <end position="215"/>
    </location>
</feature>
<keyword evidence="4" id="KW-1185">Reference proteome</keyword>
<keyword evidence="1" id="KW-1133">Transmembrane helix</keyword>
<name>A0ABU0HZJ1_9HYPH</name>
<feature type="transmembrane region" description="Helical" evidence="1">
    <location>
        <begin position="36"/>
        <end position="64"/>
    </location>
</feature>
<dbReference type="CDD" id="cd06259">
    <property type="entry name" value="YdcF-like"/>
    <property type="match status" value="1"/>
</dbReference>
<evidence type="ECO:0000259" key="2">
    <source>
        <dbReference type="Pfam" id="PF02698"/>
    </source>
</evidence>
<dbReference type="RefSeq" id="WP_238202976.1">
    <property type="nucleotide sequence ID" value="NZ_BPQE01000011.1"/>
</dbReference>
<dbReference type="Pfam" id="PF02698">
    <property type="entry name" value="DUF218"/>
    <property type="match status" value="1"/>
</dbReference>
<keyword evidence="1" id="KW-0812">Transmembrane</keyword>
<sequence>MTRAPVSFTADAIGWTWHGCAASPRSRAVRHPLRTLILGLGAVVGGLCCLAFAAGFFLFVAALARQERSPDGRTDGIVALTGGAQRIGDAINLLAAGYGRRLLITGVNERTSREELARLNPTQRDLIACCVDLDYRARNTIGNAIETRRWMRMHHFNTVAVVTSNYHMPRTLIELDHALQDSDRIVPHPVVTDGFDADTWWHNPPTARLVASEYLKFLASWVRTRFETDPERSRAAILIGRRKPVKMVAEPLMRGVN</sequence>
<proteinExistence type="predicted"/>
<reference evidence="3 4" key="1">
    <citation type="submission" date="2023-07" db="EMBL/GenBank/DDBJ databases">
        <title>Genomic Encyclopedia of Type Strains, Phase IV (KMG-IV): sequencing the most valuable type-strain genomes for metagenomic binning, comparative biology and taxonomic classification.</title>
        <authorList>
            <person name="Goeker M."/>
        </authorList>
    </citation>
    <scope>NUCLEOTIDE SEQUENCE [LARGE SCALE GENOMIC DNA]</scope>
    <source>
        <strain evidence="3 4">DSM 19013</strain>
    </source>
</reference>
<comment type="caution">
    <text evidence="3">The sequence shown here is derived from an EMBL/GenBank/DDBJ whole genome shotgun (WGS) entry which is preliminary data.</text>
</comment>
<protein>
    <submittedName>
        <fullName evidence="3">Uncharacterized SAM-binding protein YcdF (DUF218 family)</fullName>
    </submittedName>
</protein>
<dbReference type="InterPro" id="IPR051599">
    <property type="entry name" value="Cell_Envelope_Assoc"/>
</dbReference>